<dbReference type="SUPFAM" id="SSF52821">
    <property type="entry name" value="Rhodanese/Cell cycle control phosphatase"/>
    <property type="match status" value="1"/>
</dbReference>
<accession>A0ABQ2RYF4</accession>
<dbReference type="Gene3D" id="3.40.250.10">
    <property type="entry name" value="Rhodanese-like domain"/>
    <property type="match status" value="1"/>
</dbReference>
<reference evidence="3" key="1">
    <citation type="journal article" date="2019" name="Int. J. Syst. Evol. Microbiol.">
        <title>The Global Catalogue of Microorganisms (GCM) 10K type strain sequencing project: providing services to taxonomists for standard genome sequencing and annotation.</title>
        <authorList>
            <consortium name="The Broad Institute Genomics Platform"/>
            <consortium name="The Broad Institute Genome Sequencing Center for Infectious Disease"/>
            <person name="Wu L."/>
            <person name="Ma J."/>
        </authorList>
    </citation>
    <scope>NUCLEOTIDE SEQUENCE [LARGE SCALE GENOMIC DNA]</scope>
    <source>
        <strain evidence="3">JCM 31404</strain>
    </source>
</reference>
<dbReference type="EMBL" id="BMQM01000030">
    <property type="protein sequence ID" value="GGR69260.1"/>
    <property type="molecule type" value="Genomic_DNA"/>
</dbReference>
<dbReference type="Proteomes" id="UP000634308">
    <property type="component" value="Unassembled WGS sequence"/>
</dbReference>
<dbReference type="PANTHER" id="PTHR43031">
    <property type="entry name" value="FAD-DEPENDENT OXIDOREDUCTASE"/>
    <property type="match status" value="1"/>
</dbReference>
<dbReference type="CDD" id="cd00158">
    <property type="entry name" value="RHOD"/>
    <property type="match status" value="1"/>
</dbReference>
<dbReference type="PROSITE" id="PS50206">
    <property type="entry name" value="RHODANESE_3"/>
    <property type="match status" value="1"/>
</dbReference>
<dbReference type="InterPro" id="IPR036873">
    <property type="entry name" value="Rhodanese-like_dom_sf"/>
</dbReference>
<feature type="domain" description="Rhodanese" evidence="1">
    <location>
        <begin position="27"/>
        <end position="114"/>
    </location>
</feature>
<dbReference type="InterPro" id="IPR001763">
    <property type="entry name" value="Rhodanese-like_dom"/>
</dbReference>
<comment type="caution">
    <text evidence="2">The sequence shown here is derived from an EMBL/GenBank/DDBJ whole genome shotgun (WGS) entry which is preliminary data.</text>
</comment>
<evidence type="ECO:0000313" key="3">
    <source>
        <dbReference type="Proteomes" id="UP000634308"/>
    </source>
</evidence>
<protein>
    <submittedName>
        <fullName evidence="2">Sulfurtransferase</fullName>
    </submittedName>
</protein>
<organism evidence="2 3">
    <name type="scientific">Deinococcus seoulensis</name>
    <dbReference type="NCBI Taxonomy" id="1837379"/>
    <lineage>
        <taxon>Bacteria</taxon>
        <taxon>Thermotogati</taxon>
        <taxon>Deinococcota</taxon>
        <taxon>Deinococci</taxon>
        <taxon>Deinococcales</taxon>
        <taxon>Deinococcaceae</taxon>
        <taxon>Deinococcus</taxon>
    </lineage>
</organism>
<proteinExistence type="predicted"/>
<evidence type="ECO:0000313" key="2">
    <source>
        <dbReference type="EMBL" id="GGR69260.1"/>
    </source>
</evidence>
<dbReference type="SMART" id="SM00450">
    <property type="entry name" value="RHOD"/>
    <property type="match status" value="1"/>
</dbReference>
<name>A0ABQ2RYF4_9DEIO</name>
<sequence length="114" mass="11816">MFKFIRKLLSGAAGPESVSPAEAQALIRQGAVLLDVRSAGERRAAHIPGSLHIPLDQLPGRLSNLPAGKTVVCQCASGNRSAQAARLLADAGIDSRNLRGGIGAWRAAGLPVRT</sequence>
<dbReference type="PANTHER" id="PTHR43031:SF1">
    <property type="entry name" value="PYRIDINE NUCLEOTIDE-DISULPHIDE OXIDOREDUCTASE"/>
    <property type="match status" value="1"/>
</dbReference>
<keyword evidence="3" id="KW-1185">Reference proteome</keyword>
<dbReference type="InterPro" id="IPR050229">
    <property type="entry name" value="GlpE_sulfurtransferase"/>
</dbReference>
<dbReference type="Pfam" id="PF00581">
    <property type="entry name" value="Rhodanese"/>
    <property type="match status" value="1"/>
</dbReference>
<gene>
    <name evidence="2" type="ORF">GCM10008959_34110</name>
</gene>
<dbReference type="RefSeq" id="WP_189066193.1">
    <property type="nucleotide sequence ID" value="NZ_BMQM01000030.1"/>
</dbReference>
<evidence type="ECO:0000259" key="1">
    <source>
        <dbReference type="PROSITE" id="PS50206"/>
    </source>
</evidence>